<feature type="compositionally biased region" description="Acidic residues" evidence="1">
    <location>
        <begin position="32"/>
        <end position="47"/>
    </location>
</feature>
<feature type="region of interest" description="Disordered" evidence="1">
    <location>
        <begin position="24"/>
        <end position="52"/>
    </location>
</feature>
<dbReference type="EMBL" id="BJWL01000003">
    <property type="protein sequence ID" value="GFY83741.1"/>
    <property type="molecule type" value="Genomic_DNA"/>
</dbReference>
<evidence type="ECO:0000256" key="1">
    <source>
        <dbReference type="SAM" id="MobiDB-lite"/>
    </source>
</evidence>
<dbReference type="Proteomes" id="UP000585474">
    <property type="component" value="Unassembled WGS sequence"/>
</dbReference>
<name>A0A7J0EB77_9ERIC</name>
<keyword evidence="3" id="KW-1185">Reference proteome</keyword>
<proteinExistence type="predicted"/>
<comment type="caution">
    <text evidence="2">The sequence shown here is derived from an EMBL/GenBank/DDBJ whole genome shotgun (WGS) entry which is preliminary data.</text>
</comment>
<gene>
    <name evidence="2" type="ORF">Acr_03g0005150</name>
</gene>
<evidence type="ECO:0000313" key="3">
    <source>
        <dbReference type="Proteomes" id="UP000585474"/>
    </source>
</evidence>
<evidence type="ECO:0000313" key="2">
    <source>
        <dbReference type="EMBL" id="GFY83741.1"/>
    </source>
</evidence>
<organism evidence="2 3">
    <name type="scientific">Actinidia rufa</name>
    <dbReference type="NCBI Taxonomy" id="165716"/>
    <lineage>
        <taxon>Eukaryota</taxon>
        <taxon>Viridiplantae</taxon>
        <taxon>Streptophyta</taxon>
        <taxon>Embryophyta</taxon>
        <taxon>Tracheophyta</taxon>
        <taxon>Spermatophyta</taxon>
        <taxon>Magnoliopsida</taxon>
        <taxon>eudicotyledons</taxon>
        <taxon>Gunneridae</taxon>
        <taxon>Pentapetalae</taxon>
        <taxon>asterids</taxon>
        <taxon>Ericales</taxon>
        <taxon>Actinidiaceae</taxon>
        <taxon>Actinidia</taxon>
    </lineage>
</organism>
<dbReference type="AlphaFoldDB" id="A0A7J0EB77"/>
<sequence length="143" mass="15417">MEITSPDGHSLELRESVLVAGEFSGKRHDDSVVDPDPEDNADGVEEGETGRGDLEIGAHVEVRCVALGGQIICPFDYTLVNIMPVAKIGSNLMMDLSSSTWVTVQSLQGSIEPLIRSDWVSTAALSKQLRGKKIALLDDILQL</sequence>
<accession>A0A7J0EB77</accession>
<reference evidence="2 3" key="1">
    <citation type="submission" date="2019-07" db="EMBL/GenBank/DDBJ databases">
        <title>De Novo Assembly of kiwifruit Actinidia rufa.</title>
        <authorList>
            <person name="Sugita-Konishi S."/>
            <person name="Sato K."/>
            <person name="Mori E."/>
            <person name="Abe Y."/>
            <person name="Kisaki G."/>
            <person name="Hamano K."/>
            <person name="Suezawa K."/>
            <person name="Otani M."/>
            <person name="Fukuda T."/>
            <person name="Manabe T."/>
            <person name="Gomi K."/>
            <person name="Tabuchi M."/>
            <person name="Akimitsu K."/>
            <person name="Kataoka I."/>
        </authorList>
    </citation>
    <scope>NUCLEOTIDE SEQUENCE [LARGE SCALE GENOMIC DNA]</scope>
    <source>
        <strain evidence="3">cv. Fuchu</strain>
    </source>
</reference>
<protein>
    <submittedName>
        <fullName evidence="2">Peptide transporter 1</fullName>
    </submittedName>
</protein>